<dbReference type="GO" id="GO:0045892">
    <property type="term" value="P:negative regulation of DNA-templated transcription"/>
    <property type="evidence" value="ECO:0007669"/>
    <property type="project" value="TreeGrafter"/>
</dbReference>
<feature type="domain" description="HTH iclR-type" evidence="4">
    <location>
        <begin position="23"/>
        <end position="83"/>
    </location>
</feature>
<evidence type="ECO:0000313" key="7">
    <source>
        <dbReference type="Proteomes" id="UP001165405"/>
    </source>
</evidence>
<dbReference type="GO" id="GO:0003700">
    <property type="term" value="F:DNA-binding transcription factor activity"/>
    <property type="evidence" value="ECO:0007669"/>
    <property type="project" value="TreeGrafter"/>
</dbReference>
<keyword evidence="1" id="KW-0805">Transcription regulation</keyword>
<comment type="caution">
    <text evidence="6">The sequence shown here is derived from an EMBL/GenBank/DDBJ whole genome shotgun (WGS) entry which is preliminary data.</text>
</comment>
<dbReference type="PANTHER" id="PTHR30136:SF34">
    <property type="entry name" value="TRANSCRIPTIONAL REGULATOR"/>
    <property type="match status" value="1"/>
</dbReference>
<organism evidence="6 7">
    <name type="scientific">Antribacter soli</name>
    <dbReference type="NCBI Taxonomy" id="2910976"/>
    <lineage>
        <taxon>Bacteria</taxon>
        <taxon>Bacillati</taxon>
        <taxon>Actinomycetota</taxon>
        <taxon>Actinomycetes</taxon>
        <taxon>Micrococcales</taxon>
        <taxon>Promicromonosporaceae</taxon>
        <taxon>Antribacter</taxon>
    </lineage>
</organism>
<dbReference type="GO" id="GO:0046278">
    <property type="term" value="P:3,4-dihydroxybenzoate metabolic process"/>
    <property type="evidence" value="ECO:0007669"/>
    <property type="project" value="InterPro"/>
</dbReference>
<keyword evidence="3" id="KW-0804">Transcription</keyword>
<gene>
    <name evidence="6" type="ORF">L1785_21825</name>
</gene>
<feature type="domain" description="IclR-ED" evidence="5">
    <location>
        <begin position="84"/>
        <end position="268"/>
    </location>
</feature>
<proteinExistence type="predicted"/>
<evidence type="ECO:0000259" key="4">
    <source>
        <dbReference type="PROSITE" id="PS51077"/>
    </source>
</evidence>
<keyword evidence="7" id="KW-1185">Reference proteome</keyword>
<dbReference type="RefSeq" id="WP_236091358.1">
    <property type="nucleotide sequence ID" value="NZ_JAKGSG010000064.1"/>
</dbReference>
<dbReference type="PANTHER" id="PTHR30136">
    <property type="entry name" value="HELIX-TURN-HELIX TRANSCRIPTIONAL REGULATOR, ICLR FAMILY"/>
    <property type="match status" value="1"/>
</dbReference>
<keyword evidence="2" id="KW-0238">DNA-binding</keyword>
<evidence type="ECO:0000259" key="5">
    <source>
        <dbReference type="PROSITE" id="PS51078"/>
    </source>
</evidence>
<name>A0AA41QI51_9MICO</name>
<protein>
    <submittedName>
        <fullName evidence="6">Helix-turn-helix domain-containing protein</fullName>
    </submittedName>
</protein>
<evidence type="ECO:0000256" key="2">
    <source>
        <dbReference type="ARBA" id="ARBA00023125"/>
    </source>
</evidence>
<dbReference type="Proteomes" id="UP001165405">
    <property type="component" value="Unassembled WGS sequence"/>
</dbReference>
<dbReference type="InterPro" id="IPR036390">
    <property type="entry name" value="WH_DNA-bd_sf"/>
</dbReference>
<dbReference type="InterPro" id="IPR036388">
    <property type="entry name" value="WH-like_DNA-bd_sf"/>
</dbReference>
<dbReference type="InterPro" id="IPR050707">
    <property type="entry name" value="HTH_MetabolicPath_Reg"/>
</dbReference>
<dbReference type="Gene3D" id="3.30.450.40">
    <property type="match status" value="1"/>
</dbReference>
<dbReference type="InterPro" id="IPR012794">
    <property type="entry name" value="PcaR_PcaU"/>
</dbReference>
<dbReference type="EMBL" id="JAKGSG010000064">
    <property type="protein sequence ID" value="MCF4123608.1"/>
    <property type="molecule type" value="Genomic_DNA"/>
</dbReference>
<dbReference type="InterPro" id="IPR014757">
    <property type="entry name" value="Tscrpt_reg_IclR_C"/>
</dbReference>
<dbReference type="SMART" id="SM00346">
    <property type="entry name" value="HTH_ICLR"/>
    <property type="match status" value="1"/>
</dbReference>
<accession>A0AA41QI51</accession>
<dbReference type="GO" id="GO:0003677">
    <property type="term" value="F:DNA binding"/>
    <property type="evidence" value="ECO:0007669"/>
    <property type="project" value="UniProtKB-KW"/>
</dbReference>
<dbReference type="PROSITE" id="PS51077">
    <property type="entry name" value="HTH_ICLR"/>
    <property type="match status" value="1"/>
</dbReference>
<dbReference type="SUPFAM" id="SSF46785">
    <property type="entry name" value="Winged helix' DNA-binding domain"/>
    <property type="match status" value="1"/>
</dbReference>
<dbReference type="AlphaFoldDB" id="A0AA41QI51"/>
<dbReference type="InterPro" id="IPR005471">
    <property type="entry name" value="Tscrpt_reg_IclR_N"/>
</dbReference>
<dbReference type="Gene3D" id="1.10.10.10">
    <property type="entry name" value="Winged helix-like DNA-binding domain superfamily/Winged helix DNA-binding domain"/>
    <property type="match status" value="1"/>
</dbReference>
<evidence type="ECO:0000313" key="6">
    <source>
        <dbReference type="EMBL" id="MCF4123608.1"/>
    </source>
</evidence>
<dbReference type="Pfam" id="PF09339">
    <property type="entry name" value="HTH_IclR"/>
    <property type="match status" value="1"/>
</dbReference>
<sequence>MRATVRSDQPDVDGDLVRGGEFVQSLERGLSVIRAFGAERPALTLSEVARVTGLSRAAARRFLHTLVELGYMGTDGRQFHLRPRVLELGYAYLSSLGLSEVAQPHLEALSLEVGESSSVAVLDQADIVYVARFATHRIMTTTIRVGTRFPAHVTSLGRAMLAFMDAAEADAILADVEWTPLTPHTITDPDELRAELATVRAQGWAFVDQELEEGLRSLAMPLRDGSGEVVAAVNVSVPVRRGPIDEVVGQLLPALKRAAREIEADLARIGGFPR</sequence>
<evidence type="ECO:0000256" key="1">
    <source>
        <dbReference type="ARBA" id="ARBA00023015"/>
    </source>
</evidence>
<dbReference type="GO" id="GO:0045893">
    <property type="term" value="P:positive regulation of DNA-templated transcription"/>
    <property type="evidence" value="ECO:0007669"/>
    <property type="project" value="InterPro"/>
</dbReference>
<dbReference type="NCBIfam" id="TIGR02431">
    <property type="entry name" value="pcaR_pcaU"/>
    <property type="match status" value="1"/>
</dbReference>
<dbReference type="InterPro" id="IPR029016">
    <property type="entry name" value="GAF-like_dom_sf"/>
</dbReference>
<reference evidence="6" key="1">
    <citation type="submission" date="2022-01" db="EMBL/GenBank/DDBJ databases">
        <title>Antribacter sp. nov., isolated from Guizhou of China.</title>
        <authorList>
            <person name="Chengliang C."/>
            <person name="Ya Z."/>
        </authorList>
    </citation>
    <scope>NUCLEOTIDE SEQUENCE</scope>
    <source>
        <strain evidence="6">KLBMP 9083</strain>
    </source>
</reference>
<evidence type="ECO:0000256" key="3">
    <source>
        <dbReference type="ARBA" id="ARBA00023163"/>
    </source>
</evidence>
<dbReference type="Pfam" id="PF01614">
    <property type="entry name" value="IclR_C"/>
    <property type="match status" value="1"/>
</dbReference>
<dbReference type="PROSITE" id="PS51078">
    <property type="entry name" value="ICLR_ED"/>
    <property type="match status" value="1"/>
</dbReference>
<dbReference type="SUPFAM" id="SSF55781">
    <property type="entry name" value="GAF domain-like"/>
    <property type="match status" value="1"/>
</dbReference>